<organism evidence="2">
    <name type="scientific">Populus alba</name>
    <name type="common">White poplar</name>
    <dbReference type="NCBI Taxonomy" id="43335"/>
    <lineage>
        <taxon>Eukaryota</taxon>
        <taxon>Viridiplantae</taxon>
        <taxon>Streptophyta</taxon>
        <taxon>Embryophyta</taxon>
        <taxon>Tracheophyta</taxon>
        <taxon>Spermatophyta</taxon>
        <taxon>Magnoliopsida</taxon>
        <taxon>eudicotyledons</taxon>
        <taxon>Gunneridae</taxon>
        <taxon>Pentapetalae</taxon>
        <taxon>rosids</taxon>
        <taxon>fabids</taxon>
        <taxon>Malpighiales</taxon>
        <taxon>Salicaceae</taxon>
        <taxon>Saliceae</taxon>
        <taxon>Populus</taxon>
    </lineage>
</organism>
<name>A0A4V6XWT9_POPAL</name>
<proteinExistence type="predicted"/>
<evidence type="ECO:0000313" key="2">
    <source>
        <dbReference type="EMBL" id="TKS01866.1"/>
    </source>
</evidence>
<gene>
    <name evidence="2" type="ORF">D5086_0000169730</name>
</gene>
<sequence length="153" mass="17503">MPKGIDSLLRQKTTIEGPRPNFWVVYDAKFRTMGLLRPVPFTLDNLIGHEFTRLPEDEAGERDASDRVTSGFISCPRKVSHRIRSGEEEGKERGEERLINSESRTEAHTPTKNSGSSYTGNIDIRSFRIREQSMNLQPVLKKAIKQDRQRSNC</sequence>
<feature type="compositionally biased region" description="Polar residues" evidence="1">
    <location>
        <begin position="110"/>
        <end position="120"/>
    </location>
</feature>
<accession>A0A4V6XWT9</accession>
<comment type="caution">
    <text evidence="2">The sequence shown here is derived from an EMBL/GenBank/DDBJ whole genome shotgun (WGS) entry which is preliminary data.</text>
</comment>
<dbReference type="EMBL" id="RCHU01000558">
    <property type="protein sequence ID" value="TKS01866.1"/>
    <property type="molecule type" value="Genomic_DNA"/>
</dbReference>
<dbReference type="AlphaFoldDB" id="A0A4V6XWT9"/>
<feature type="compositionally biased region" description="Basic and acidic residues" evidence="1">
    <location>
        <begin position="84"/>
        <end position="109"/>
    </location>
</feature>
<evidence type="ECO:0000256" key="1">
    <source>
        <dbReference type="SAM" id="MobiDB-lite"/>
    </source>
</evidence>
<reference evidence="2" key="1">
    <citation type="submission" date="2018-10" db="EMBL/GenBank/DDBJ databases">
        <title>Population genomic analysis revealed the cold adaptation of white poplar.</title>
        <authorList>
            <person name="Liu Y.-J."/>
        </authorList>
    </citation>
    <scope>NUCLEOTIDE SEQUENCE [LARGE SCALE GENOMIC DNA]</scope>
    <source>
        <strain evidence="2">PAL-ZL1</strain>
    </source>
</reference>
<feature type="region of interest" description="Disordered" evidence="1">
    <location>
        <begin position="79"/>
        <end position="120"/>
    </location>
</feature>
<protein>
    <submittedName>
        <fullName evidence="2">Uncharacterized protein</fullName>
    </submittedName>
</protein>